<name>A0AAV6M0C5_9ROSI</name>
<feature type="region of interest" description="Disordered" evidence="1">
    <location>
        <begin position="1"/>
        <end position="36"/>
    </location>
</feature>
<sequence length="699" mass="77394">MSVRRFSKASSSLVKVNEKKPEDSQLSRRSSFRVSRPPFNLEEVTEPVAVPFHWEQIPGRAKNGSGSASPEVHLPPERTCSSPGLSFGRALEMEACYQNECEANSSNAVVVRLESTKARETRSLVSENDDDYDFSDARETLSLTGSFSINNCSVSGLSGYNGRTFQTDPQTRDFMMSRFLPAAKAMVLEPAKYSLKKQPIAVEQPRQVKTMPSENRRMSPLKQLESTLLLRYCRDEVHEVDGESDSVDDEYDNPGNISARGCGLIPNICFKNALGFLSPVPGMRIRTESPISITNEVRESSRTMHHSHSQKINKHAWDAAGSPKLQEVKNKWIGEPKHFPSSTDLQMRGTSSPFRHSRMASPFRNEASWSPSRKQSLVAPKDVETISNFKGNTNVRDRRSIQATKHGVDTASALIEKTLYIDTASVVELTPSLNSSLLDANEMVDHASWNNETTNETRVTEGTITVEPSFPEVKCLTSIEDGKLQCEAAESINKDAIDDDSKMGHGLYKEDLSGYSNVGSADQDEYSTANFQLVKVEDPASVDVTSVISSQPPPLPKSPSESWLWCTLPSVSSKKLLAGSNLGNKLYHKLQCPRTSASTKWETIVKSTNSHHDHVRYSEELNPPVSQHSTAENFNTQGHSGGNIHIHRMNSVYSSLGINIDVRFFCTFFSSHSSRDFCGFSLAELGNELLTGKGIVELI</sequence>
<accession>A0AAV6M0C5</accession>
<feature type="region of interest" description="Disordered" evidence="1">
    <location>
        <begin position="60"/>
        <end position="79"/>
    </location>
</feature>
<evidence type="ECO:0000313" key="2">
    <source>
        <dbReference type="EMBL" id="KAG6573311.1"/>
    </source>
</evidence>
<dbReference type="Proteomes" id="UP000685013">
    <property type="component" value="Chromosome 18"/>
</dbReference>
<dbReference type="AlphaFoldDB" id="A0AAV6M0C5"/>
<feature type="compositionally biased region" description="Basic and acidic residues" evidence="1">
    <location>
        <begin position="16"/>
        <end position="26"/>
    </location>
</feature>
<evidence type="ECO:0000256" key="1">
    <source>
        <dbReference type="SAM" id="MobiDB-lite"/>
    </source>
</evidence>
<protein>
    <submittedName>
        <fullName evidence="2">Uncharacterized protein</fullName>
    </submittedName>
</protein>
<evidence type="ECO:0000313" key="3">
    <source>
        <dbReference type="Proteomes" id="UP000685013"/>
    </source>
</evidence>
<feature type="non-terminal residue" evidence="2">
    <location>
        <position position="1"/>
    </location>
</feature>
<comment type="caution">
    <text evidence="2">The sequence shown here is derived from an EMBL/GenBank/DDBJ whole genome shotgun (WGS) entry which is preliminary data.</text>
</comment>
<gene>
    <name evidence="2" type="ORF">SDJN03_27198</name>
</gene>
<reference evidence="2 3" key="1">
    <citation type="journal article" date="2021" name="Hortic Res">
        <title>The domestication of Cucurbita argyrosperma as revealed by the genome of its wild relative.</title>
        <authorList>
            <person name="Barrera-Redondo J."/>
            <person name="Sanchez-de la Vega G."/>
            <person name="Aguirre-Liguori J.A."/>
            <person name="Castellanos-Morales G."/>
            <person name="Gutierrez-Guerrero Y.T."/>
            <person name="Aguirre-Dugua X."/>
            <person name="Aguirre-Planter E."/>
            <person name="Tenaillon M.I."/>
            <person name="Lira-Saade R."/>
            <person name="Eguiarte L.E."/>
        </authorList>
    </citation>
    <scope>NUCLEOTIDE SEQUENCE [LARGE SCALE GENOMIC DNA]</scope>
    <source>
        <strain evidence="2">JBR-2021</strain>
    </source>
</reference>
<dbReference type="Pfam" id="PF05097">
    <property type="entry name" value="DUF688"/>
    <property type="match status" value="1"/>
</dbReference>
<dbReference type="PANTHER" id="PTHR33671">
    <property type="entry name" value="N-METHYLTRANSFERASE, PUTATIVE (DUF688)-RELATED"/>
    <property type="match status" value="1"/>
</dbReference>
<dbReference type="PANTHER" id="PTHR33671:SF3">
    <property type="entry name" value="F28N24.8 PROTEIN"/>
    <property type="match status" value="1"/>
</dbReference>
<dbReference type="EMBL" id="JAGKQH010000018">
    <property type="protein sequence ID" value="KAG6573311.1"/>
    <property type="molecule type" value="Genomic_DNA"/>
</dbReference>
<dbReference type="InterPro" id="IPR007789">
    <property type="entry name" value="DUF688"/>
</dbReference>
<proteinExistence type="predicted"/>
<organism evidence="2 3">
    <name type="scientific">Cucurbita argyrosperma subsp. sororia</name>
    <dbReference type="NCBI Taxonomy" id="37648"/>
    <lineage>
        <taxon>Eukaryota</taxon>
        <taxon>Viridiplantae</taxon>
        <taxon>Streptophyta</taxon>
        <taxon>Embryophyta</taxon>
        <taxon>Tracheophyta</taxon>
        <taxon>Spermatophyta</taxon>
        <taxon>Magnoliopsida</taxon>
        <taxon>eudicotyledons</taxon>
        <taxon>Gunneridae</taxon>
        <taxon>Pentapetalae</taxon>
        <taxon>rosids</taxon>
        <taxon>fabids</taxon>
        <taxon>Cucurbitales</taxon>
        <taxon>Cucurbitaceae</taxon>
        <taxon>Cucurbiteae</taxon>
        <taxon>Cucurbita</taxon>
    </lineage>
</organism>
<keyword evidence="3" id="KW-1185">Reference proteome</keyword>
<feature type="compositionally biased region" description="Low complexity" evidence="1">
    <location>
        <begin position="27"/>
        <end position="36"/>
    </location>
</feature>